<dbReference type="GO" id="GO:0016020">
    <property type="term" value="C:membrane"/>
    <property type="evidence" value="ECO:0007669"/>
    <property type="project" value="UniProtKB-SubCell"/>
</dbReference>
<dbReference type="Pfam" id="PF00955">
    <property type="entry name" value="HCO3_cotransp"/>
    <property type="match status" value="1"/>
</dbReference>
<dbReference type="EMBL" id="NBSK02000009">
    <property type="protein sequence ID" value="KAJ0185946.1"/>
    <property type="molecule type" value="Genomic_DNA"/>
</dbReference>
<evidence type="ECO:0000259" key="7">
    <source>
        <dbReference type="Pfam" id="PF00955"/>
    </source>
</evidence>
<dbReference type="GO" id="GO:0006820">
    <property type="term" value="P:monoatomic anion transport"/>
    <property type="evidence" value="ECO:0007669"/>
    <property type="project" value="InterPro"/>
</dbReference>
<dbReference type="AlphaFoldDB" id="A0A9R1WRD9"/>
<gene>
    <name evidence="8" type="ORF">LSAT_V11C900491290</name>
</gene>
<dbReference type="PANTHER" id="PTHR11453:SF106">
    <property type="entry name" value="BICARBONATE TRANSPORTER"/>
    <property type="match status" value="1"/>
</dbReference>
<keyword evidence="9" id="KW-1185">Reference proteome</keyword>
<comment type="similarity">
    <text evidence="2">Belongs to the anion exchanger (TC 2.A.31.3) family.</text>
</comment>
<comment type="subcellular location">
    <subcellularLocation>
        <location evidence="1">Membrane</location>
        <topology evidence="1">Multi-pass membrane protein</topology>
    </subcellularLocation>
</comment>
<evidence type="ECO:0000256" key="1">
    <source>
        <dbReference type="ARBA" id="ARBA00004141"/>
    </source>
</evidence>
<dbReference type="InterPro" id="IPR003020">
    <property type="entry name" value="HCO3_transpt_euk"/>
</dbReference>
<accession>A0A9R1WRD9</accession>
<feature type="transmembrane region" description="Helical" evidence="6">
    <location>
        <begin position="165"/>
        <end position="190"/>
    </location>
</feature>
<evidence type="ECO:0000256" key="5">
    <source>
        <dbReference type="ARBA" id="ARBA00023136"/>
    </source>
</evidence>
<feature type="transmembrane region" description="Helical" evidence="6">
    <location>
        <begin position="140"/>
        <end position="159"/>
    </location>
</feature>
<keyword evidence="3 6" id="KW-0812">Transmembrane</keyword>
<dbReference type="PANTHER" id="PTHR11453">
    <property type="entry name" value="ANION EXCHANGE PROTEIN"/>
    <property type="match status" value="1"/>
</dbReference>
<evidence type="ECO:0000256" key="3">
    <source>
        <dbReference type="ARBA" id="ARBA00022692"/>
    </source>
</evidence>
<reference evidence="8 9" key="1">
    <citation type="journal article" date="2017" name="Nat. Commun.">
        <title>Genome assembly with in vitro proximity ligation data and whole-genome triplication in lettuce.</title>
        <authorList>
            <person name="Reyes-Chin-Wo S."/>
            <person name="Wang Z."/>
            <person name="Yang X."/>
            <person name="Kozik A."/>
            <person name="Arikit S."/>
            <person name="Song C."/>
            <person name="Xia L."/>
            <person name="Froenicke L."/>
            <person name="Lavelle D.O."/>
            <person name="Truco M.J."/>
            <person name="Xia R."/>
            <person name="Zhu S."/>
            <person name="Xu C."/>
            <person name="Xu H."/>
            <person name="Xu X."/>
            <person name="Cox K."/>
            <person name="Korf I."/>
            <person name="Meyers B.C."/>
            <person name="Michelmore R.W."/>
        </authorList>
    </citation>
    <scope>NUCLEOTIDE SEQUENCE [LARGE SCALE GENOMIC DNA]</scope>
    <source>
        <strain evidence="9">cv. Salinas</strain>
        <tissue evidence="8">Seedlings</tissue>
    </source>
</reference>
<organism evidence="8 9">
    <name type="scientific">Lactuca sativa</name>
    <name type="common">Garden lettuce</name>
    <dbReference type="NCBI Taxonomy" id="4236"/>
    <lineage>
        <taxon>Eukaryota</taxon>
        <taxon>Viridiplantae</taxon>
        <taxon>Streptophyta</taxon>
        <taxon>Embryophyta</taxon>
        <taxon>Tracheophyta</taxon>
        <taxon>Spermatophyta</taxon>
        <taxon>Magnoliopsida</taxon>
        <taxon>eudicotyledons</taxon>
        <taxon>Gunneridae</taxon>
        <taxon>Pentapetalae</taxon>
        <taxon>asterids</taxon>
        <taxon>campanulids</taxon>
        <taxon>Asterales</taxon>
        <taxon>Asteraceae</taxon>
        <taxon>Cichorioideae</taxon>
        <taxon>Cichorieae</taxon>
        <taxon>Lactucinae</taxon>
        <taxon>Lactuca</taxon>
    </lineage>
</organism>
<evidence type="ECO:0000313" key="8">
    <source>
        <dbReference type="EMBL" id="KAJ0185946.1"/>
    </source>
</evidence>
<dbReference type="Gene3D" id="1.10.287.570">
    <property type="entry name" value="Helical hairpin bin"/>
    <property type="match status" value="1"/>
</dbReference>
<evidence type="ECO:0000256" key="2">
    <source>
        <dbReference type="ARBA" id="ARBA00006262"/>
    </source>
</evidence>
<dbReference type="Proteomes" id="UP000235145">
    <property type="component" value="Unassembled WGS sequence"/>
</dbReference>
<keyword evidence="5 6" id="KW-0472">Membrane</keyword>
<comment type="caution">
    <text evidence="8">The sequence shown here is derived from an EMBL/GenBank/DDBJ whole genome shotgun (WGS) entry which is preliminary data.</text>
</comment>
<proteinExistence type="inferred from homology"/>
<evidence type="ECO:0000256" key="4">
    <source>
        <dbReference type="ARBA" id="ARBA00022989"/>
    </source>
</evidence>
<name>A0A9R1WRD9_LACSA</name>
<evidence type="ECO:0000256" key="6">
    <source>
        <dbReference type="SAM" id="Phobius"/>
    </source>
</evidence>
<dbReference type="GO" id="GO:0005452">
    <property type="term" value="F:solute:inorganic anion antiporter activity"/>
    <property type="evidence" value="ECO:0007669"/>
    <property type="project" value="InterPro"/>
</dbReference>
<sequence length="210" mass="23035">MNSCRYSLNEEFKNTMASRSRRGYMESNLASNEEASRGSAGVGFDVVQYEEAERKISSSITKVDYMAIYASNLVTTVRKASGNIGKFVFRGRFQCYKQDWVRALDSGARILAPTAYIFFASTLPVIAFGEQLNKEIDDMLSAVETLTSTAICGIIHAIFGGQPLLVLGVVEPTVIMVCVWTVVMLCVLAIPNACTLITRFIRVAGELLAC</sequence>
<feature type="domain" description="Bicarbonate transporter-like transmembrane" evidence="7">
    <location>
        <begin position="90"/>
        <end position="175"/>
    </location>
</feature>
<protein>
    <recommendedName>
        <fullName evidence="7">Bicarbonate transporter-like transmembrane domain-containing protein</fullName>
    </recommendedName>
</protein>
<dbReference type="InterPro" id="IPR011531">
    <property type="entry name" value="HCO3_transpt-like_TM_dom"/>
</dbReference>
<keyword evidence="4 6" id="KW-1133">Transmembrane helix</keyword>
<feature type="transmembrane region" description="Helical" evidence="6">
    <location>
        <begin position="110"/>
        <end position="128"/>
    </location>
</feature>
<evidence type="ECO:0000313" key="9">
    <source>
        <dbReference type="Proteomes" id="UP000235145"/>
    </source>
</evidence>